<evidence type="ECO:0000256" key="1">
    <source>
        <dbReference type="SAM" id="MobiDB-lite"/>
    </source>
</evidence>
<name>A0ABU1IRU0_9BACL</name>
<dbReference type="EMBL" id="JAVDQG010000008">
    <property type="protein sequence ID" value="MDR6227272.1"/>
    <property type="molecule type" value="Genomic_DNA"/>
</dbReference>
<proteinExistence type="predicted"/>
<protein>
    <submittedName>
        <fullName evidence="2">Cytochrome bd-type quinol oxidase subunit 1</fullName>
    </submittedName>
</protein>
<dbReference type="Proteomes" id="UP001185012">
    <property type="component" value="Unassembled WGS sequence"/>
</dbReference>
<gene>
    <name evidence="2" type="ORF">JOE21_003287</name>
</gene>
<accession>A0ABU1IRU0</accession>
<evidence type="ECO:0000313" key="2">
    <source>
        <dbReference type="EMBL" id="MDR6227272.1"/>
    </source>
</evidence>
<evidence type="ECO:0000313" key="3">
    <source>
        <dbReference type="Proteomes" id="UP001185012"/>
    </source>
</evidence>
<reference evidence="2 3" key="1">
    <citation type="submission" date="2023-07" db="EMBL/GenBank/DDBJ databases">
        <title>Genomic Encyclopedia of Type Strains, Phase IV (KMG-IV): sequencing the most valuable type-strain genomes for metagenomic binning, comparative biology and taxonomic classification.</title>
        <authorList>
            <person name="Goeker M."/>
        </authorList>
    </citation>
    <scope>NUCLEOTIDE SEQUENCE [LARGE SCALE GENOMIC DNA]</scope>
    <source>
        <strain evidence="2 3">DSM 45903</strain>
    </source>
</reference>
<dbReference type="RefSeq" id="WP_309868232.1">
    <property type="nucleotide sequence ID" value="NZ_JAVDQG010000008.1"/>
</dbReference>
<dbReference type="InterPro" id="IPR058379">
    <property type="entry name" value="DUF8066"/>
</dbReference>
<organism evidence="2 3">
    <name type="scientific">Desmospora profundinema</name>
    <dbReference type="NCBI Taxonomy" id="1571184"/>
    <lineage>
        <taxon>Bacteria</taxon>
        <taxon>Bacillati</taxon>
        <taxon>Bacillota</taxon>
        <taxon>Bacilli</taxon>
        <taxon>Bacillales</taxon>
        <taxon>Thermoactinomycetaceae</taxon>
        <taxon>Desmospora</taxon>
    </lineage>
</organism>
<sequence length="76" mass="8303">MNFEMGTMVFQMMMMAIAGLLPLLLALVVLWLAWRWVKAQELIARSLARIADSGADAAKKGVGDTPLGQQEPGDEK</sequence>
<feature type="region of interest" description="Disordered" evidence="1">
    <location>
        <begin position="55"/>
        <end position="76"/>
    </location>
</feature>
<dbReference type="Pfam" id="PF26262">
    <property type="entry name" value="DUF8066"/>
    <property type="match status" value="1"/>
</dbReference>
<keyword evidence="3" id="KW-1185">Reference proteome</keyword>
<comment type="caution">
    <text evidence="2">The sequence shown here is derived from an EMBL/GenBank/DDBJ whole genome shotgun (WGS) entry which is preliminary data.</text>
</comment>